<proteinExistence type="predicted"/>
<dbReference type="EMBL" id="JH432074">
    <property type="status" value="NOT_ANNOTATED_CDS"/>
    <property type="molecule type" value="Genomic_DNA"/>
</dbReference>
<evidence type="ECO:0000313" key="2">
    <source>
        <dbReference type="EnsemblMetazoa" id="SMAR013295-PA"/>
    </source>
</evidence>
<keyword evidence="3" id="KW-1185">Reference proteome</keyword>
<dbReference type="HOGENOM" id="CLU_1827737_0_0_1"/>
<evidence type="ECO:0000256" key="1">
    <source>
        <dbReference type="SAM" id="MobiDB-lite"/>
    </source>
</evidence>
<protein>
    <submittedName>
        <fullName evidence="2">Uncharacterized protein</fullName>
    </submittedName>
</protein>
<organism evidence="2 3">
    <name type="scientific">Strigamia maritima</name>
    <name type="common">European centipede</name>
    <name type="synonym">Geophilus maritimus</name>
    <dbReference type="NCBI Taxonomy" id="126957"/>
    <lineage>
        <taxon>Eukaryota</taxon>
        <taxon>Metazoa</taxon>
        <taxon>Ecdysozoa</taxon>
        <taxon>Arthropoda</taxon>
        <taxon>Myriapoda</taxon>
        <taxon>Chilopoda</taxon>
        <taxon>Pleurostigmophora</taxon>
        <taxon>Geophilomorpha</taxon>
        <taxon>Linotaeniidae</taxon>
        <taxon>Strigamia</taxon>
    </lineage>
</organism>
<feature type="region of interest" description="Disordered" evidence="1">
    <location>
        <begin position="109"/>
        <end position="141"/>
    </location>
</feature>
<dbReference type="Proteomes" id="UP000014500">
    <property type="component" value="Unassembled WGS sequence"/>
</dbReference>
<dbReference type="AlphaFoldDB" id="T1JHG4"/>
<dbReference type="EnsemblMetazoa" id="SMAR013295-RA">
    <property type="protein sequence ID" value="SMAR013295-PA"/>
    <property type="gene ID" value="SMAR013295"/>
</dbReference>
<feature type="compositionally biased region" description="Polar residues" evidence="1">
    <location>
        <begin position="70"/>
        <end position="86"/>
    </location>
</feature>
<feature type="region of interest" description="Disordered" evidence="1">
    <location>
        <begin position="70"/>
        <end position="90"/>
    </location>
</feature>
<name>T1JHG4_STRMM</name>
<accession>T1JHG4</accession>
<reference evidence="2" key="2">
    <citation type="submission" date="2015-02" db="UniProtKB">
        <authorList>
            <consortium name="EnsemblMetazoa"/>
        </authorList>
    </citation>
    <scope>IDENTIFICATION</scope>
</reference>
<reference evidence="3" key="1">
    <citation type="submission" date="2011-05" db="EMBL/GenBank/DDBJ databases">
        <authorList>
            <person name="Richards S.R."/>
            <person name="Qu J."/>
            <person name="Jiang H."/>
            <person name="Jhangiani S.N."/>
            <person name="Agravi P."/>
            <person name="Goodspeed R."/>
            <person name="Gross S."/>
            <person name="Mandapat C."/>
            <person name="Jackson L."/>
            <person name="Mathew T."/>
            <person name="Pu L."/>
            <person name="Thornton R."/>
            <person name="Saada N."/>
            <person name="Wilczek-Boney K.B."/>
            <person name="Lee S."/>
            <person name="Kovar C."/>
            <person name="Wu Y."/>
            <person name="Scherer S.E."/>
            <person name="Worley K.C."/>
            <person name="Muzny D.M."/>
            <person name="Gibbs R."/>
        </authorList>
    </citation>
    <scope>NUCLEOTIDE SEQUENCE</scope>
    <source>
        <strain evidence="3">Brora</strain>
    </source>
</reference>
<sequence length="141" mass="15419">MAENVTLQIVDTPNLLYVPVLRLGPSVPAGLAFCPELRYFARNQNRAHNPYMELPTRKQRSSFAEFLSEVTSGNNGARQSQSSATAPKSGMEGQFLAVVNAISMRLRQSEGGRGAQMRDAELHDSEVDIAGRNGPSLRRGM</sequence>
<evidence type="ECO:0000313" key="3">
    <source>
        <dbReference type="Proteomes" id="UP000014500"/>
    </source>
</evidence>
<feature type="compositionally biased region" description="Basic and acidic residues" evidence="1">
    <location>
        <begin position="116"/>
        <end position="126"/>
    </location>
</feature>